<sequence length="155" mass="16873">MSSIPESECSKHASLAGQKRAEREETIQPNLAAGQRATHEETIRASLAGGKQAEHEGTNRARAKTRNGAATEIEAETETETPEEIGRRPLSPYTVHNLDSAIAHLEIAINADKSMAIFGSDYWQGRVLELRCTPGIMHAQERRLQSLLDGFAAPG</sequence>
<organism evidence="2 3">
    <name type="scientific">Paraburkholderia sacchari</name>
    <dbReference type="NCBI Taxonomy" id="159450"/>
    <lineage>
        <taxon>Bacteria</taxon>
        <taxon>Pseudomonadati</taxon>
        <taxon>Pseudomonadota</taxon>
        <taxon>Betaproteobacteria</taxon>
        <taxon>Burkholderiales</taxon>
        <taxon>Burkholderiaceae</taxon>
        <taxon>Paraburkholderia</taxon>
    </lineage>
</organism>
<reference evidence="2" key="1">
    <citation type="journal article" date="2015" name="Genome Announc.">
        <title>Draft Genome Sequence of the Polyhydroxyalkanoate-Producing Bacterium Burkholderia sacchari LMG 19450 Isolated from Brazilian Sugarcane Plantation Soil.</title>
        <authorList>
            <person name="Alexandrino P.M."/>
            <person name="Mendonca T.T."/>
            <person name="Guaman Bautista L.P."/>
            <person name="Cherix J."/>
            <person name="Lozano-Sakalauskas G.C."/>
            <person name="Fujita A."/>
            <person name="Ramos Filho E."/>
            <person name="Long P."/>
            <person name="Padilla G."/>
            <person name="Taciro M.K."/>
            <person name="Gomez J.G."/>
            <person name="Silva L.F."/>
        </authorList>
    </citation>
    <scope>NUCLEOTIDE SEQUENCE</scope>
    <source>
        <strain evidence="2">LMG 19450</strain>
    </source>
</reference>
<accession>A0A8T6ZHK9</accession>
<reference evidence="2" key="2">
    <citation type="submission" date="2020-04" db="EMBL/GenBank/DDBJ databases">
        <authorList>
            <person name="Alexandrino P."/>
            <person name="Mendonca T."/>
            <person name="Guaman L."/>
            <person name="Cherix J."/>
            <person name="Lozano-Sakalauskas G."/>
            <person name="Fujita A."/>
            <person name="Filho E.R."/>
            <person name="Long P."/>
            <person name="Padilla G."/>
            <person name="Taciro M.K."/>
            <person name="Gomez J.G."/>
            <person name="Silva L.F."/>
            <person name="Torres M."/>
        </authorList>
    </citation>
    <scope>NUCLEOTIDE SEQUENCE</scope>
    <source>
        <strain evidence="2">LMG 19450</strain>
    </source>
</reference>
<keyword evidence="3" id="KW-1185">Reference proteome</keyword>
<feature type="compositionally biased region" description="Acidic residues" evidence="1">
    <location>
        <begin position="73"/>
        <end position="83"/>
    </location>
</feature>
<name>A0A8T6ZHK9_9BURK</name>
<dbReference type="Proteomes" id="UP000030460">
    <property type="component" value="Unassembled WGS sequence"/>
</dbReference>
<dbReference type="EMBL" id="JTDB02000006">
    <property type="protein sequence ID" value="NLP63730.1"/>
    <property type="molecule type" value="Genomic_DNA"/>
</dbReference>
<evidence type="ECO:0000313" key="3">
    <source>
        <dbReference type="Proteomes" id="UP000030460"/>
    </source>
</evidence>
<dbReference type="RefSeq" id="WP_052148151.1">
    <property type="nucleotide sequence ID" value="NZ_CADFGF010000006.1"/>
</dbReference>
<dbReference type="AlphaFoldDB" id="A0A8T6ZHK9"/>
<gene>
    <name evidence="2" type="ORF">NH14_021725</name>
</gene>
<protein>
    <submittedName>
        <fullName evidence="2">Uncharacterized protein</fullName>
    </submittedName>
</protein>
<proteinExistence type="predicted"/>
<feature type="region of interest" description="Disordered" evidence="1">
    <location>
        <begin position="1"/>
        <end position="91"/>
    </location>
</feature>
<evidence type="ECO:0000313" key="2">
    <source>
        <dbReference type="EMBL" id="NLP63730.1"/>
    </source>
</evidence>
<dbReference type="OrthoDB" id="9097099at2"/>
<evidence type="ECO:0000256" key="1">
    <source>
        <dbReference type="SAM" id="MobiDB-lite"/>
    </source>
</evidence>
<comment type="caution">
    <text evidence="2">The sequence shown here is derived from an EMBL/GenBank/DDBJ whole genome shotgun (WGS) entry which is preliminary data.</text>
</comment>